<evidence type="ECO:0000256" key="1">
    <source>
        <dbReference type="SAM" id="Phobius"/>
    </source>
</evidence>
<protein>
    <recommendedName>
        <fullName evidence="4">ABC transporter permease</fullName>
    </recommendedName>
</protein>
<dbReference type="PROSITE" id="PS51257">
    <property type="entry name" value="PROKAR_LIPOPROTEIN"/>
    <property type="match status" value="1"/>
</dbReference>
<organism evidence="2 3">
    <name type="scientific">Streptococcus ratti FA-1 = DSM 20564</name>
    <dbReference type="NCBI Taxonomy" id="699248"/>
    <lineage>
        <taxon>Bacteria</taxon>
        <taxon>Bacillati</taxon>
        <taxon>Bacillota</taxon>
        <taxon>Bacilli</taxon>
        <taxon>Lactobacillales</taxon>
        <taxon>Streptococcaceae</taxon>
        <taxon>Streptococcus</taxon>
    </lineage>
</organism>
<feature type="transmembrane region" description="Helical" evidence="1">
    <location>
        <begin position="101"/>
        <end position="129"/>
    </location>
</feature>
<dbReference type="Pfam" id="PF12730">
    <property type="entry name" value="ABC2_membrane_4"/>
    <property type="match status" value="1"/>
</dbReference>
<evidence type="ECO:0008006" key="4">
    <source>
        <dbReference type="Google" id="ProtNLM"/>
    </source>
</evidence>
<feature type="transmembrane region" description="Helical" evidence="1">
    <location>
        <begin position="20"/>
        <end position="37"/>
    </location>
</feature>
<accession>A0ABN0GU55</accession>
<dbReference type="EMBL" id="AJTZ01000005">
    <property type="protein sequence ID" value="EJN93983.1"/>
    <property type="molecule type" value="Genomic_DNA"/>
</dbReference>
<evidence type="ECO:0000313" key="2">
    <source>
        <dbReference type="EMBL" id="EJN93983.1"/>
    </source>
</evidence>
<reference evidence="2 3" key="1">
    <citation type="submission" date="2009-12" db="EMBL/GenBank/DDBJ databases">
        <authorList>
            <person name="Lefebure T."/>
            <person name="Cornejo O.E."/>
            <person name="Pavinski Bitar P.D."/>
            <person name="Lang P."/>
            <person name="Stanhope M.J."/>
        </authorList>
    </citation>
    <scope>NUCLEOTIDE SEQUENCE [LARGE SCALE GENOMIC DNA]</scope>
    <source>
        <strain evidence="2 3">FA-1</strain>
    </source>
</reference>
<dbReference type="Proteomes" id="UP000007815">
    <property type="component" value="Unassembled WGS sequence"/>
</dbReference>
<keyword evidence="1" id="KW-0472">Membrane</keyword>
<sequence length="250" mass="28136">MLKLFKIETKKYRGLPVFRLLFVSLVISILFSCIQIFDHKTAADLASLAKLYGVWDAVAMVKIIVQPVILASLVSIAVQLENRHKMWKILTSSGVDYKSIYAVKFCYIYAAYALMQILEFLAIATLIKMKGYTVSIPIGRMVLYGLTMLAISGAIMLIHYLLSLKWANQLISLSVAVLASLMSVIMIFISKATMYVIPYTWYAFLIASQPEKVGDKFIYRIAAFDYYPLIASIILGLVLYQVGKRVKIGD</sequence>
<gene>
    <name evidence="2" type="ORF">SRA_05576</name>
</gene>
<feature type="transmembrane region" description="Helical" evidence="1">
    <location>
        <begin position="217"/>
        <end position="240"/>
    </location>
</feature>
<dbReference type="RefSeq" id="WP_003088478.1">
    <property type="nucleotide sequence ID" value="NZ_AJTZ01000005.1"/>
</dbReference>
<evidence type="ECO:0000313" key="3">
    <source>
        <dbReference type="Proteomes" id="UP000007815"/>
    </source>
</evidence>
<keyword evidence="1" id="KW-0812">Transmembrane</keyword>
<comment type="caution">
    <text evidence="2">The sequence shown here is derived from an EMBL/GenBank/DDBJ whole genome shotgun (WGS) entry which is preliminary data.</text>
</comment>
<feature type="transmembrane region" description="Helical" evidence="1">
    <location>
        <begin position="174"/>
        <end position="197"/>
    </location>
</feature>
<keyword evidence="1" id="KW-1133">Transmembrane helix</keyword>
<name>A0ABN0GU55_STRRT</name>
<feature type="transmembrane region" description="Helical" evidence="1">
    <location>
        <begin position="57"/>
        <end position="80"/>
    </location>
</feature>
<keyword evidence="3" id="KW-1185">Reference proteome</keyword>
<proteinExistence type="predicted"/>
<feature type="transmembrane region" description="Helical" evidence="1">
    <location>
        <begin position="141"/>
        <end position="162"/>
    </location>
</feature>